<comment type="caution">
    <text evidence="6">Lacks conserved residue(s) required for the propagation of feature annotation.</text>
</comment>
<evidence type="ECO:0000256" key="4">
    <source>
        <dbReference type="ARBA" id="ARBA00023027"/>
    </source>
</evidence>
<evidence type="ECO:0000256" key="2">
    <source>
        <dbReference type="ARBA" id="ARBA00022643"/>
    </source>
</evidence>
<dbReference type="GO" id="GO:0009055">
    <property type="term" value="F:electron transfer activity"/>
    <property type="evidence" value="ECO:0007669"/>
    <property type="project" value="UniProtKB-UniRule"/>
</dbReference>
<dbReference type="InterPro" id="IPR003680">
    <property type="entry name" value="Flavodoxin_fold"/>
</dbReference>
<dbReference type="EMBL" id="QRDP01000004">
    <property type="protein sequence ID" value="RED15249.1"/>
    <property type="molecule type" value="Genomic_DNA"/>
</dbReference>
<comment type="similarity">
    <text evidence="6">Belongs to the azoreductase type 1 family.</text>
</comment>
<feature type="region of interest" description="Disordered" evidence="7">
    <location>
        <begin position="217"/>
        <end position="236"/>
    </location>
</feature>
<dbReference type="EC" id="1.6.5.-" evidence="6"/>
<keyword evidence="10" id="KW-1185">Reference proteome</keyword>
<dbReference type="RefSeq" id="WP_116237073.1">
    <property type="nucleotide sequence ID" value="NZ_QRDP01000004.1"/>
</dbReference>
<dbReference type="InterPro" id="IPR050104">
    <property type="entry name" value="FMN-dep_NADH:Q_OxRdtase_AzoR1"/>
</dbReference>
<comment type="cofactor">
    <cofactor evidence="6">
        <name>FMN</name>
        <dbReference type="ChEBI" id="CHEBI:58210"/>
    </cofactor>
    <text evidence="6">Binds 1 FMN per subunit.</text>
</comment>
<keyword evidence="1 6" id="KW-0285">Flavoprotein</keyword>
<dbReference type="AlphaFoldDB" id="A0A3D9FBQ8"/>
<dbReference type="GO" id="GO:0016655">
    <property type="term" value="F:oxidoreductase activity, acting on NAD(P)H, quinone or similar compound as acceptor"/>
    <property type="evidence" value="ECO:0007669"/>
    <property type="project" value="InterPro"/>
</dbReference>
<evidence type="ECO:0000256" key="1">
    <source>
        <dbReference type="ARBA" id="ARBA00022630"/>
    </source>
</evidence>
<evidence type="ECO:0000256" key="5">
    <source>
        <dbReference type="ARBA" id="ARBA00048542"/>
    </source>
</evidence>
<accession>A0A3D9FBQ8</accession>
<name>A0A3D9FBQ8_9SPHN</name>
<dbReference type="PANTHER" id="PTHR43741">
    <property type="entry name" value="FMN-DEPENDENT NADH-AZOREDUCTASE 1"/>
    <property type="match status" value="1"/>
</dbReference>
<reference evidence="9 10" key="1">
    <citation type="submission" date="2018-07" db="EMBL/GenBank/DDBJ databases">
        <title>Genomic Encyclopedia of Type Strains, Phase IV (KMG-IV): sequencing the most valuable type-strain genomes for metagenomic binning, comparative biology and taxonomic classification.</title>
        <authorList>
            <person name="Goeker M."/>
        </authorList>
    </citation>
    <scope>NUCLEOTIDE SEQUENCE [LARGE SCALE GENOMIC DNA]</scope>
    <source>
        <strain evidence="9 10">DSM 26725</strain>
    </source>
</reference>
<dbReference type="Gene3D" id="3.40.50.360">
    <property type="match status" value="1"/>
</dbReference>
<keyword evidence="2 6" id="KW-0288">FMN</keyword>
<keyword evidence="3 6" id="KW-0560">Oxidoreductase</keyword>
<comment type="catalytic activity">
    <reaction evidence="5">
        <text>N,N-dimethyl-1,4-phenylenediamine + anthranilate + 2 NAD(+) = 2-(4-dimethylaminophenyl)diazenylbenzoate + 2 NADH + 2 H(+)</text>
        <dbReference type="Rhea" id="RHEA:55872"/>
        <dbReference type="ChEBI" id="CHEBI:15378"/>
        <dbReference type="ChEBI" id="CHEBI:15783"/>
        <dbReference type="ChEBI" id="CHEBI:16567"/>
        <dbReference type="ChEBI" id="CHEBI:57540"/>
        <dbReference type="ChEBI" id="CHEBI:57945"/>
        <dbReference type="ChEBI" id="CHEBI:71579"/>
        <dbReference type="EC" id="1.7.1.17"/>
    </reaction>
    <physiologicalReaction direction="right-to-left" evidence="5">
        <dbReference type="Rhea" id="RHEA:55874"/>
    </physiologicalReaction>
</comment>
<dbReference type="GO" id="GO:0016652">
    <property type="term" value="F:oxidoreductase activity, acting on NAD(P)H as acceptor"/>
    <property type="evidence" value="ECO:0007669"/>
    <property type="project" value="UniProtKB-UniRule"/>
</dbReference>
<comment type="function">
    <text evidence="6">Also exhibits azoreductase activity. Catalyzes the reductive cleavage of the azo bond in aromatic azo compounds to the corresponding amines.</text>
</comment>
<dbReference type="InterPro" id="IPR029039">
    <property type="entry name" value="Flavoprotein-like_sf"/>
</dbReference>
<feature type="binding site" evidence="6">
    <location>
        <begin position="16"/>
        <end position="18"/>
    </location>
    <ligand>
        <name>FMN</name>
        <dbReference type="ChEBI" id="CHEBI:58210"/>
    </ligand>
</feature>
<comment type="catalytic activity">
    <reaction evidence="6">
        <text>2 a quinone + NADH + H(+) = 2 a 1,4-benzosemiquinone + NAD(+)</text>
        <dbReference type="Rhea" id="RHEA:65952"/>
        <dbReference type="ChEBI" id="CHEBI:15378"/>
        <dbReference type="ChEBI" id="CHEBI:57540"/>
        <dbReference type="ChEBI" id="CHEBI:57945"/>
        <dbReference type="ChEBI" id="CHEBI:132124"/>
        <dbReference type="ChEBI" id="CHEBI:134225"/>
    </reaction>
</comment>
<gene>
    <name evidence="6" type="primary">azoR</name>
    <name evidence="9" type="ORF">DFR46_0236</name>
</gene>
<evidence type="ECO:0000256" key="3">
    <source>
        <dbReference type="ARBA" id="ARBA00023002"/>
    </source>
</evidence>
<feature type="domain" description="Flavodoxin-like fold" evidence="8">
    <location>
        <begin position="3"/>
        <end position="201"/>
    </location>
</feature>
<comment type="function">
    <text evidence="6">Quinone reductase that provides resistance to thiol-specific stress caused by electrophilic quinones.</text>
</comment>
<dbReference type="EC" id="1.7.1.17" evidence="6"/>
<feature type="binding site" evidence="6">
    <location>
        <position position="10"/>
    </location>
    <ligand>
        <name>FMN</name>
        <dbReference type="ChEBI" id="CHEBI:58210"/>
    </ligand>
</feature>
<evidence type="ECO:0000256" key="6">
    <source>
        <dbReference type="HAMAP-Rule" id="MF_01216"/>
    </source>
</evidence>
<dbReference type="Proteomes" id="UP000256310">
    <property type="component" value="Unassembled WGS sequence"/>
</dbReference>
<sequence length="236" mass="25788">MTNILIIHASPRRAHSISSNLALHFRQTLAKTGFSGKVVERALTDNPPAFVTQEWIAAAFTPEDQRSQADQAALAQSDIFIDEVAAADHIVVTTPMYNYGMPAILKAWIDQVVRINRTFSFDLARGDWPLEPTLSGKSMLVLSSRGEFGFHEGVRSQSNHLDPHLATCAGYLGVAKDAIETIAVEYQEFKDARHQASLEQAMIATERAAHEIAGTAVTEPGFQSSGHAEPAYSQAR</sequence>
<dbReference type="OrthoDB" id="9787136at2"/>
<dbReference type="Pfam" id="PF02525">
    <property type="entry name" value="Flavodoxin_2"/>
    <property type="match status" value="1"/>
</dbReference>
<organism evidence="9 10">
    <name type="scientific">Parasphingopyxis lamellibrachiae</name>
    <dbReference type="NCBI Taxonomy" id="680125"/>
    <lineage>
        <taxon>Bacteria</taxon>
        <taxon>Pseudomonadati</taxon>
        <taxon>Pseudomonadota</taxon>
        <taxon>Alphaproteobacteria</taxon>
        <taxon>Sphingomonadales</taxon>
        <taxon>Sphingomonadaceae</taxon>
        <taxon>Parasphingopyxis</taxon>
    </lineage>
</organism>
<evidence type="ECO:0000259" key="8">
    <source>
        <dbReference type="Pfam" id="PF02525"/>
    </source>
</evidence>
<dbReference type="PANTHER" id="PTHR43741:SF2">
    <property type="entry name" value="FMN-DEPENDENT NADH:QUINONE OXIDOREDUCTASE"/>
    <property type="match status" value="1"/>
</dbReference>
<dbReference type="GO" id="GO:0010181">
    <property type="term" value="F:FMN binding"/>
    <property type="evidence" value="ECO:0007669"/>
    <property type="project" value="UniProtKB-UniRule"/>
</dbReference>
<comment type="subunit">
    <text evidence="6">Homodimer.</text>
</comment>
<protein>
    <recommendedName>
        <fullName evidence="6">FMN dependent NADH:quinone oxidoreductase</fullName>
        <ecNumber evidence="6">1.6.5.-</ecNumber>
    </recommendedName>
    <alternativeName>
        <fullName evidence="6">Azo-dye reductase</fullName>
    </alternativeName>
    <alternativeName>
        <fullName evidence="6">FMN-dependent NADH-azo compound oxidoreductase</fullName>
    </alternativeName>
    <alternativeName>
        <fullName evidence="6">FMN-dependent NADH-azoreductase</fullName>
        <ecNumber evidence="6">1.7.1.17</ecNumber>
    </alternativeName>
</protein>
<proteinExistence type="inferred from homology"/>
<dbReference type="InterPro" id="IPR023048">
    <property type="entry name" value="NADH:quinone_OxRdtase_FMN_depd"/>
</dbReference>
<dbReference type="HAMAP" id="MF_01216">
    <property type="entry name" value="Azoreductase_type1"/>
    <property type="match status" value="1"/>
</dbReference>
<keyword evidence="4 6" id="KW-0520">NAD</keyword>
<evidence type="ECO:0000256" key="7">
    <source>
        <dbReference type="SAM" id="MobiDB-lite"/>
    </source>
</evidence>
<evidence type="ECO:0000313" key="10">
    <source>
        <dbReference type="Proteomes" id="UP000256310"/>
    </source>
</evidence>
<evidence type="ECO:0000313" key="9">
    <source>
        <dbReference type="EMBL" id="RED15249.1"/>
    </source>
</evidence>
<dbReference type="SUPFAM" id="SSF52218">
    <property type="entry name" value="Flavoproteins"/>
    <property type="match status" value="1"/>
</dbReference>
<comment type="caution">
    <text evidence="9">The sequence shown here is derived from an EMBL/GenBank/DDBJ whole genome shotgun (WGS) entry which is preliminary data.</text>
</comment>